<evidence type="ECO:0000256" key="1">
    <source>
        <dbReference type="SAM" id="MobiDB-lite"/>
    </source>
</evidence>
<gene>
    <name evidence="3" type="ORF">DAT561_0075</name>
</gene>
<organism evidence="3 4">
    <name type="scientific">Melissococcus plutonius</name>
    <dbReference type="NCBI Taxonomy" id="33970"/>
    <lineage>
        <taxon>Bacteria</taxon>
        <taxon>Bacillati</taxon>
        <taxon>Bacillota</taxon>
        <taxon>Bacilli</taxon>
        <taxon>Lactobacillales</taxon>
        <taxon>Enterococcaceae</taxon>
        <taxon>Melissococcus</taxon>
    </lineage>
</organism>
<feature type="region of interest" description="Disordered" evidence="1">
    <location>
        <begin position="38"/>
        <end position="87"/>
    </location>
</feature>
<dbReference type="RefSeq" id="WP_014372859.1">
    <property type="nucleotide sequence ID" value="NZ_AP018492.1"/>
</dbReference>
<name>A0A2Z5Y0A4_9ENTE</name>
<dbReference type="Pfam" id="PF13731">
    <property type="entry name" value="WxL"/>
    <property type="match status" value="1"/>
</dbReference>
<dbReference type="EMBL" id="AP018492">
    <property type="protein sequence ID" value="BBC60244.1"/>
    <property type="molecule type" value="Genomic_DNA"/>
</dbReference>
<proteinExistence type="predicted"/>
<accession>A0A2Z5Y0A4</accession>
<feature type="compositionally biased region" description="Low complexity" evidence="1">
    <location>
        <begin position="64"/>
        <end position="84"/>
    </location>
</feature>
<sequence length="238" mass="25644">MNKKISLLIVGIILLNINLAISKQVFADATHPLSKTDTNAHVQFIPRNDPTKPVDPEDPSKPVDPANPTDPADPDNPGTGNNGPLSLDFISNIHFGEQAISGKEQTYNAINKNPYIQVTDNRGTGAGWALTAQISEFTGKNAKTNQTEILKGTVLSIKNAVLRTESTNTSKEPTSKNIVFNNNDAQLVINAAENTGQGTWVNVYEKPEDITLTVPGSVAKSNVAYKAKVNWVLSDTPK</sequence>
<protein>
    <submittedName>
        <fullName evidence="3">Extracellular protein</fullName>
    </submittedName>
</protein>
<dbReference type="AlphaFoldDB" id="A0A2Z5Y0A4"/>
<dbReference type="Proteomes" id="UP000269226">
    <property type="component" value="Chromosome"/>
</dbReference>
<evidence type="ECO:0000313" key="4">
    <source>
        <dbReference type="Proteomes" id="UP000269226"/>
    </source>
</evidence>
<dbReference type="GeneID" id="57042645"/>
<dbReference type="InterPro" id="IPR027994">
    <property type="entry name" value="WxL_dom"/>
</dbReference>
<feature type="compositionally biased region" description="Basic and acidic residues" evidence="1">
    <location>
        <begin position="49"/>
        <end position="61"/>
    </location>
</feature>
<feature type="domain" description="WxL" evidence="2">
    <location>
        <begin position="34"/>
        <end position="237"/>
    </location>
</feature>
<evidence type="ECO:0000313" key="3">
    <source>
        <dbReference type="EMBL" id="BBC60244.1"/>
    </source>
</evidence>
<reference evidence="3 4" key="1">
    <citation type="submission" date="2018-01" db="EMBL/GenBank/DDBJ databases">
        <title>Whole genome sequence of Melissococcus plutonius DAT561.</title>
        <authorList>
            <person name="Okumura K."/>
            <person name="Takamatsu D."/>
            <person name="Okura M."/>
        </authorList>
    </citation>
    <scope>NUCLEOTIDE SEQUENCE [LARGE SCALE GENOMIC DNA]</scope>
    <source>
        <strain evidence="3 4">DAT561</strain>
    </source>
</reference>
<evidence type="ECO:0000259" key="2">
    <source>
        <dbReference type="Pfam" id="PF13731"/>
    </source>
</evidence>